<gene>
    <name evidence="4" type="ORF">AMAG_02630</name>
</gene>
<evidence type="ECO:0000259" key="3">
    <source>
        <dbReference type="Pfam" id="PF07859"/>
    </source>
</evidence>
<evidence type="ECO:0000313" key="4">
    <source>
        <dbReference type="EMBL" id="KNE56858.1"/>
    </source>
</evidence>
<keyword evidence="2" id="KW-0472">Membrane</keyword>
<feature type="transmembrane region" description="Helical" evidence="2">
    <location>
        <begin position="25"/>
        <end position="48"/>
    </location>
</feature>
<dbReference type="Proteomes" id="UP000054350">
    <property type="component" value="Unassembled WGS sequence"/>
</dbReference>
<feature type="transmembrane region" description="Helical" evidence="2">
    <location>
        <begin position="60"/>
        <end position="80"/>
    </location>
</feature>
<organism evidence="4 5">
    <name type="scientific">Allomyces macrogynus (strain ATCC 38327)</name>
    <name type="common">Allomyces javanicus var. macrogynus</name>
    <dbReference type="NCBI Taxonomy" id="578462"/>
    <lineage>
        <taxon>Eukaryota</taxon>
        <taxon>Fungi</taxon>
        <taxon>Fungi incertae sedis</taxon>
        <taxon>Blastocladiomycota</taxon>
        <taxon>Blastocladiomycetes</taxon>
        <taxon>Blastocladiales</taxon>
        <taxon>Blastocladiaceae</taxon>
        <taxon>Allomyces</taxon>
    </lineage>
</organism>
<keyword evidence="1" id="KW-0378">Hydrolase</keyword>
<evidence type="ECO:0000256" key="1">
    <source>
        <dbReference type="ARBA" id="ARBA00022801"/>
    </source>
</evidence>
<keyword evidence="2" id="KW-1133">Transmembrane helix</keyword>
<dbReference type="InterPro" id="IPR013094">
    <property type="entry name" value="AB_hydrolase_3"/>
</dbReference>
<dbReference type="Gene3D" id="3.40.50.1820">
    <property type="entry name" value="alpha/beta hydrolase"/>
    <property type="match status" value="1"/>
</dbReference>
<evidence type="ECO:0000256" key="2">
    <source>
        <dbReference type="SAM" id="Phobius"/>
    </source>
</evidence>
<name>A0A0L0S2U7_ALLM3</name>
<accession>A0A0L0S2U7</accession>
<proteinExistence type="predicted"/>
<keyword evidence="5" id="KW-1185">Reference proteome</keyword>
<feature type="domain" description="Alpha/beta hydrolase fold-3" evidence="3">
    <location>
        <begin position="164"/>
        <end position="374"/>
    </location>
</feature>
<dbReference type="SUPFAM" id="SSF53474">
    <property type="entry name" value="alpha/beta-Hydrolases"/>
    <property type="match status" value="1"/>
</dbReference>
<dbReference type="eggNOG" id="KOG1515">
    <property type="taxonomic scope" value="Eukaryota"/>
</dbReference>
<dbReference type="VEuPathDB" id="FungiDB:AMAG_02630"/>
<dbReference type="InterPro" id="IPR050300">
    <property type="entry name" value="GDXG_lipolytic_enzyme"/>
</dbReference>
<reference evidence="5" key="2">
    <citation type="submission" date="2009-11" db="EMBL/GenBank/DDBJ databases">
        <title>The Genome Sequence of Allomyces macrogynus strain ATCC 38327.</title>
        <authorList>
            <consortium name="The Broad Institute Genome Sequencing Platform"/>
            <person name="Russ C."/>
            <person name="Cuomo C."/>
            <person name="Shea T."/>
            <person name="Young S.K."/>
            <person name="Zeng Q."/>
            <person name="Koehrsen M."/>
            <person name="Haas B."/>
            <person name="Borodovsky M."/>
            <person name="Guigo R."/>
            <person name="Alvarado L."/>
            <person name="Berlin A."/>
            <person name="Borenstein D."/>
            <person name="Chen Z."/>
            <person name="Engels R."/>
            <person name="Freedman E."/>
            <person name="Gellesch M."/>
            <person name="Goldberg J."/>
            <person name="Griggs A."/>
            <person name="Gujja S."/>
            <person name="Heiman D."/>
            <person name="Hepburn T."/>
            <person name="Howarth C."/>
            <person name="Jen D."/>
            <person name="Larson L."/>
            <person name="Lewis B."/>
            <person name="Mehta T."/>
            <person name="Park D."/>
            <person name="Pearson M."/>
            <person name="Roberts A."/>
            <person name="Saif S."/>
            <person name="Shenoy N."/>
            <person name="Sisk P."/>
            <person name="Stolte C."/>
            <person name="Sykes S."/>
            <person name="Walk T."/>
            <person name="White J."/>
            <person name="Yandava C."/>
            <person name="Burger G."/>
            <person name="Gray M.W."/>
            <person name="Holland P.W.H."/>
            <person name="King N."/>
            <person name="Lang F.B.F."/>
            <person name="Roger A.J."/>
            <person name="Ruiz-Trillo I."/>
            <person name="Lander E."/>
            <person name="Nusbaum C."/>
        </authorList>
    </citation>
    <scope>NUCLEOTIDE SEQUENCE [LARGE SCALE GENOMIC DNA]</scope>
    <source>
        <strain evidence="5">ATCC 38327</strain>
    </source>
</reference>
<protein>
    <recommendedName>
        <fullName evidence="3">Alpha/beta hydrolase fold-3 domain-containing protein</fullName>
    </recommendedName>
</protein>
<dbReference type="EMBL" id="GG745331">
    <property type="protein sequence ID" value="KNE56858.1"/>
    <property type="molecule type" value="Genomic_DNA"/>
</dbReference>
<dbReference type="PANTHER" id="PTHR48081">
    <property type="entry name" value="AB HYDROLASE SUPERFAMILY PROTEIN C4A8.06C"/>
    <property type="match status" value="1"/>
</dbReference>
<reference evidence="4 5" key="1">
    <citation type="submission" date="2009-11" db="EMBL/GenBank/DDBJ databases">
        <title>Annotation of Allomyces macrogynus ATCC 38327.</title>
        <authorList>
            <consortium name="The Broad Institute Genome Sequencing Platform"/>
            <person name="Russ C."/>
            <person name="Cuomo C."/>
            <person name="Burger G."/>
            <person name="Gray M.W."/>
            <person name="Holland P.W.H."/>
            <person name="King N."/>
            <person name="Lang F.B.F."/>
            <person name="Roger A.J."/>
            <person name="Ruiz-Trillo I."/>
            <person name="Young S.K."/>
            <person name="Zeng Q."/>
            <person name="Gargeya S."/>
            <person name="Fitzgerald M."/>
            <person name="Haas B."/>
            <person name="Abouelleil A."/>
            <person name="Alvarado L."/>
            <person name="Arachchi H.M."/>
            <person name="Berlin A."/>
            <person name="Chapman S.B."/>
            <person name="Gearin G."/>
            <person name="Goldberg J."/>
            <person name="Griggs A."/>
            <person name="Gujja S."/>
            <person name="Hansen M."/>
            <person name="Heiman D."/>
            <person name="Howarth C."/>
            <person name="Larimer J."/>
            <person name="Lui A."/>
            <person name="MacDonald P.J.P."/>
            <person name="McCowen C."/>
            <person name="Montmayeur A."/>
            <person name="Murphy C."/>
            <person name="Neiman D."/>
            <person name="Pearson M."/>
            <person name="Priest M."/>
            <person name="Roberts A."/>
            <person name="Saif S."/>
            <person name="Shea T."/>
            <person name="Sisk P."/>
            <person name="Stolte C."/>
            <person name="Sykes S."/>
            <person name="Wortman J."/>
            <person name="Nusbaum C."/>
            <person name="Birren B."/>
        </authorList>
    </citation>
    <scope>NUCLEOTIDE SEQUENCE [LARGE SCALE GENOMIC DNA]</scope>
    <source>
        <strain evidence="4 5">ATCC 38327</strain>
    </source>
</reference>
<sequence>MSRPTPELASLLVAPTPTQWTVSDIAYPFVASYLWLKTLLATLYVAIFRQRPLLTSTRRAAVAVALSRAVGAVTPSPLLIRILTEIPMALLGGVLKRARALDGVVYRPVEITVHRARHEPDLSSLGIPSAPRDNNDDTNETRVVGAEWVATRDRFSAGLRTDVVLFLHGGAFCLYSPRTYRPVTRKLAKLGFAVLAVDYRKSPQYAFPCALHDAVAAYLWLVRDLAVDPDRILLLGDSAGGALTVGLFQILSQLDLPKPAAVALWSPYLDMDPRFGAESMVENADKDFLSILTNRKLGVVRMYAGKEIVKKGKDAMDAFLAHPFVNLTSAQPACPVLIQSSPSEQLATCISRFYANQDPATAQVQHDLLVDTPHDPFYLGALIPLTAKVDVVALGLERLWTWWLNVQEGTVPRGKVQRKWHADGRVEVVEDTTAKAAQG</sequence>
<evidence type="ECO:0000313" key="5">
    <source>
        <dbReference type="Proteomes" id="UP000054350"/>
    </source>
</evidence>
<dbReference type="OrthoDB" id="408631at2759"/>
<dbReference type="AlphaFoldDB" id="A0A0L0S2U7"/>
<dbReference type="PANTHER" id="PTHR48081:SF8">
    <property type="entry name" value="ALPHA_BETA HYDROLASE FOLD-3 DOMAIN-CONTAINING PROTEIN-RELATED"/>
    <property type="match status" value="1"/>
</dbReference>
<dbReference type="Pfam" id="PF07859">
    <property type="entry name" value="Abhydrolase_3"/>
    <property type="match status" value="1"/>
</dbReference>
<keyword evidence="2" id="KW-0812">Transmembrane</keyword>
<dbReference type="InterPro" id="IPR029058">
    <property type="entry name" value="AB_hydrolase_fold"/>
</dbReference>
<dbReference type="GO" id="GO:0016787">
    <property type="term" value="F:hydrolase activity"/>
    <property type="evidence" value="ECO:0007669"/>
    <property type="project" value="UniProtKB-KW"/>
</dbReference>
<dbReference type="STRING" id="578462.A0A0L0S2U7"/>